<sequence>MKIGIFSDLHDRTDHLEPAMRQMRLMDCGHFFFLGDCTTPESFLRILELTGGLPLDAVPGNNDYELLLMQRMAANSPAARLHPEHAIITRYGMKFSLSHYPKYAMQEARKGSVDAALYGHTHQAAREMYGGCLLANPGELQGRTGRIGFGILDTDSRMMNLHAVDFSAS</sequence>
<dbReference type="AlphaFoldDB" id="A0A2N8HE52"/>
<comment type="similarity">
    <text evidence="1">Belongs to the metallophosphoesterase superfamily. YfcE family.</text>
</comment>
<evidence type="ECO:0000313" key="3">
    <source>
        <dbReference type="EMBL" id="PNC18256.1"/>
    </source>
</evidence>
<dbReference type="OrthoDB" id="9800565at2"/>
<proteinExistence type="inferred from homology"/>
<dbReference type="SUPFAM" id="SSF56300">
    <property type="entry name" value="Metallo-dependent phosphatases"/>
    <property type="match status" value="1"/>
</dbReference>
<dbReference type="Pfam" id="PF12850">
    <property type="entry name" value="Metallophos_2"/>
    <property type="match status" value="1"/>
</dbReference>
<evidence type="ECO:0000256" key="1">
    <source>
        <dbReference type="ARBA" id="ARBA00008950"/>
    </source>
</evidence>
<dbReference type="Proteomes" id="UP000236000">
    <property type="component" value="Unassembled WGS sequence"/>
</dbReference>
<protein>
    <recommendedName>
        <fullName evidence="2">Calcineurin-like phosphoesterase domain-containing protein</fullName>
    </recommendedName>
</protein>
<feature type="domain" description="Calcineurin-like phosphoesterase" evidence="2">
    <location>
        <begin position="1"/>
        <end position="156"/>
    </location>
</feature>
<organism evidence="3 4">
    <name type="scientific">Akkermansia muciniphila</name>
    <dbReference type="NCBI Taxonomy" id="239935"/>
    <lineage>
        <taxon>Bacteria</taxon>
        <taxon>Pseudomonadati</taxon>
        <taxon>Verrucomicrobiota</taxon>
        <taxon>Verrucomicrobiia</taxon>
        <taxon>Verrucomicrobiales</taxon>
        <taxon>Akkermansiaceae</taxon>
        <taxon>Akkermansia</taxon>
    </lineage>
</organism>
<gene>
    <name evidence="3" type="ORF">CXU22_06405</name>
</gene>
<dbReference type="Gene3D" id="3.60.21.10">
    <property type="match status" value="1"/>
</dbReference>
<evidence type="ECO:0000259" key="2">
    <source>
        <dbReference type="Pfam" id="PF12850"/>
    </source>
</evidence>
<reference evidence="3 4" key="1">
    <citation type="journal article" date="2017" name="BMC Genomics">
        <title>Genome sequencing of 39 Akkermansia muciniphila isolates reveals its population structure, genomic and functional diverisity, and global distribution in mammalian gut microbiotas.</title>
        <authorList>
            <person name="Guo X."/>
            <person name="Li S."/>
            <person name="Zhang J."/>
            <person name="Wu F."/>
            <person name="Li X."/>
            <person name="Wu D."/>
            <person name="Zhang M."/>
            <person name="Ou Z."/>
            <person name="Jie Z."/>
            <person name="Yan Q."/>
            <person name="Li P."/>
            <person name="Yi J."/>
            <person name="Peng Y."/>
        </authorList>
    </citation>
    <scope>NUCLEOTIDE SEQUENCE [LARGE SCALE GENOMIC DNA]</scope>
    <source>
        <strain evidence="3 4">GP24</strain>
    </source>
</reference>
<dbReference type="PANTHER" id="PTHR43165">
    <property type="entry name" value="METALLOPHOSPHOESTERASE"/>
    <property type="match status" value="1"/>
</dbReference>
<evidence type="ECO:0000313" key="4">
    <source>
        <dbReference type="Proteomes" id="UP000236000"/>
    </source>
</evidence>
<dbReference type="InterPro" id="IPR029052">
    <property type="entry name" value="Metallo-depent_PP-like"/>
</dbReference>
<dbReference type="PANTHER" id="PTHR43165:SF1">
    <property type="entry name" value="PHOSPHODIESTERASE MJ0936"/>
    <property type="match status" value="1"/>
</dbReference>
<name>A0A2N8HE52_9BACT</name>
<dbReference type="RefSeq" id="WP_102713704.1">
    <property type="nucleotide sequence ID" value="NZ_PJKA01000010.1"/>
</dbReference>
<dbReference type="InterPro" id="IPR053193">
    <property type="entry name" value="MetalloPDE_YfcE-like"/>
</dbReference>
<dbReference type="InterPro" id="IPR024654">
    <property type="entry name" value="Calcineurin-like_PHP_lpxH"/>
</dbReference>
<dbReference type="EMBL" id="PJKA01000010">
    <property type="protein sequence ID" value="PNC18256.1"/>
    <property type="molecule type" value="Genomic_DNA"/>
</dbReference>
<comment type="caution">
    <text evidence="3">The sequence shown here is derived from an EMBL/GenBank/DDBJ whole genome shotgun (WGS) entry which is preliminary data.</text>
</comment>
<accession>A0A2N8HE52</accession>